<gene>
    <name evidence="1" type="ORF">FHX52_2220</name>
</gene>
<accession>A0A543PYC1</accession>
<dbReference type="Gene3D" id="3.40.630.40">
    <property type="entry name" value="Zn-dependent exopeptidases"/>
    <property type="match status" value="1"/>
</dbReference>
<evidence type="ECO:0000313" key="1">
    <source>
        <dbReference type="EMBL" id="TQN49062.1"/>
    </source>
</evidence>
<dbReference type="Proteomes" id="UP000320085">
    <property type="component" value="Unassembled WGS sequence"/>
</dbReference>
<dbReference type="EMBL" id="VFQF01000001">
    <property type="protein sequence ID" value="TQN49062.1"/>
    <property type="molecule type" value="Genomic_DNA"/>
</dbReference>
<protein>
    <submittedName>
        <fullName evidence="1">N-formylglutamate amidohydrolase</fullName>
    </submittedName>
</protein>
<proteinExistence type="predicted"/>
<dbReference type="SUPFAM" id="SSF53187">
    <property type="entry name" value="Zn-dependent exopeptidases"/>
    <property type="match status" value="1"/>
</dbReference>
<dbReference type="GO" id="GO:0016787">
    <property type="term" value="F:hydrolase activity"/>
    <property type="evidence" value="ECO:0007669"/>
    <property type="project" value="UniProtKB-KW"/>
</dbReference>
<evidence type="ECO:0000313" key="2">
    <source>
        <dbReference type="Proteomes" id="UP000320085"/>
    </source>
</evidence>
<name>A0A543PYC1_9MICO</name>
<dbReference type="OrthoDB" id="4470164at2"/>
<organism evidence="1 2">
    <name type="scientific">Humibacillus xanthopallidus</name>
    <dbReference type="NCBI Taxonomy" id="412689"/>
    <lineage>
        <taxon>Bacteria</taxon>
        <taxon>Bacillati</taxon>
        <taxon>Actinomycetota</taxon>
        <taxon>Actinomycetes</taxon>
        <taxon>Micrococcales</taxon>
        <taxon>Intrasporangiaceae</taxon>
        <taxon>Humibacillus</taxon>
    </lineage>
</organism>
<keyword evidence="1" id="KW-0378">Hydrolase</keyword>
<dbReference type="RefSeq" id="WP_141821911.1">
    <property type="nucleotide sequence ID" value="NZ_BAAAQC010000013.1"/>
</dbReference>
<sequence length="424" mass="47442">MAHVGAFEQDQPGGLVWIPEGKAFGFDDLVFYRGKGEVPFEEVAPRIDLILTGPHATAALARELAPFLEPGLTQRQQHDFSDMTTSDLCKRWVEVDEHAVYVEFPHHRILFDPNREWPADPEAGLRAFFDRHDAKARGEAVTFNGVDSIRPISFSGVPFLRRPTSDAEWAALMAVITDLGNRGARPYAQVRDEVIAKVFEAKCAHLHDLTLDTATVADFNSARMLHVQCVHDTMNATVGPDGAVDHDKPRADWLPRIVSLGNRGDERGEPRPPVTGGLLPLVDVPIIDAAQFRSLQQALAFAFEVPHEELDDALALNSPYLGAFECQQIGRLLRTLEPQGIVRHGSQEKVLAIRTGAYQAEFLRETLMGPTNVAHVRQPGTDWPETDHEHHVDLTQRLKTAYDILRRWDYDVPPTKAYAPPRFR</sequence>
<dbReference type="AlphaFoldDB" id="A0A543PYC1"/>
<reference evidence="1 2" key="1">
    <citation type="submission" date="2019-06" db="EMBL/GenBank/DDBJ databases">
        <title>Sequencing the genomes of 1000 actinobacteria strains.</title>
        <authorList>
            <person name="Klenk H.-P."/>
        </authorList>
    </citation>
    <scope>NUCLEOTIDE SEQUENCE [LARGE SCALE GENOMIC DNA]</scope>
    <source>
        <strain evidence="1 2">DSM 21776</strain>
    </source>
</reference>
<comment type="caution">
    <text evidence="1">The sequence shown here is derived from an EMBL/GenBank/DDBJ whole genome shotgun (WGS) entry which is preliminary data.</text>
</comment>